<name>A0A6G5A4X2_RHIMP</name>
<dbReference type="EMBL" id="GIKN01002804">
    <property type="protein sequence ID" value="NIE45077.1"/>
    <property type="molecule type" value="Transcribed_RNA"/>
</dbReference>
<proteinExistence type="predicted"/>
<reference evidence="2" key="1">
    <citation type="submission" date="2020-03" db="EMBL/GenBank/DDBJ databases">
        <title>A transcriptome and proteome of the tick Rhipicephalus microplus shaped by the genetic composition of its hosts and developmental stage.</title>
        <authorList>
            <person name="Garcia G.R."/>
            <person name="Ribeiro J.M.C."/>
            <person name="Maruyama S.R."/>
            <person name="Gardinasse L.G."/>
            <person name="Nelson K."/>
            <person name="Ferreira B.R."/>
            <person name="Andrade T.G."/>
            <person name="Santos I.K.F.M."/>
        </authorList>
    </citation>
    <scope>NUCLEOTIDE SEQUENCE</scope>
    <source>
        <strain evidence="2">NSGR</strain>
        <tissue evidence="2">Salivary glands</tissue>
    </source>
</reference>
<feature type="signal peptide" evidence="1">
    <location>
        <begin position="1"/>
        <end position="21"/>
    </location>
</feature>
<dbReference type="PROSITE" id="PS51257">
    <property type="entry name" value="PROKAR_LIPOPROTEIN"/>
    <property type="match status" value="1"/>
</dbReference>
<sequence>MTRHYTTFLYLYCVLRARTQALPVSWMACPGIATLVTRAKPSHQTRHYAYARMRRVAARIVSEMKCRWQNYVAPKS</sequence>
<accession>A0A6G5A4X2</accession>
<protein>
    <submittedName>
        <fullName evidence="2">Putative secreted protein</fullName>
    </submittedName>
</protein>
<feature type="chain" id="PRO_5026081205" evidence="1">
    <location>
        <begin position="22"/>
        <end position="76"/>
    </location>
</feature>
<dbReference type="AlphaFoldDB" id="A0A6G5A4X2"/>
<evidence type="ECO:0000256" key="1">
    <source>
        <dbReference type="SAM" id="SignalP"/>
    </source>
</evidence>
<keyword evidence="1" id="KW-0732">Signal</keyword>
<organism evidence="2">
    <name type="scientific">Rhipicephalus microplus</name>
    <name type="common">Cattle tick</name>
    <name type="synonym">Boophilus microplus</name>
    <dbReference type="NCBI Taxonomy" id="6941"/>
    <lineage>
        <taxon>Eukaryota</taxon>
        <taxon>Metazoa</taxon>
        <taxon>Ecdysozoa</taxon>
        <taxon>Arthropoda</taxon>
        <taxon>Chelicerata</taxon>
        <taxon>Arachnida</taxon>
        <taxon>Acari</taxon>
        <taxon>Parasitiformes</taxon>
        <taxon>Ixodida</taxon>
        <taxon>Ixodoidea</taxon>
        <taxon>Ixodidae</taxon>
        <taxon>Rhipicephalinae</taxon>
        <taxon>Rhipicephalus</taxon>
        <taxon>Boophilus</taxon>
    </lineage>
</organism>
<evidence type="ECO:0000313" key="2">
    <source>
        <dbReference type="EMBL" id="NIE45077.1"/>
    </source>
</evidence>